<protein>
    <recommendedName>
        <fullName evidence="3">TetR/AcrR family transcriptional regulator</fullName>
    </recommendedName>
</protein>
<name>A0ABN2EPM7_9ACTN</name>
<sequence>MLSFLRRRYWAWHADLLTQRGTPSLSRLYEQYGRMALAGAADDPVLAQKIARQVREMKQKRDKEGRLVRGRALYAYLTGTALGAAQLIFSDVGTRTLDGDGTHLPTMYLAAACQAAIDQDMLDPRPYQER</sequence>
<proteinExistence type="predicted"/>
<dbReference type="Proteomes" id="UP001500064">
    <property type="component" value="Unassembled WGS sequence"/>
</dbReference>
<dbReference type="EMBL" id="BAAAMU010000003">
    <property type="protein sequence ID" value="GAA1613877.1"/>
    <property type="molecule type" value="Genomic_DNA"/>
</dbReference>
<organism evidence="1 2">
    <name type="scientific">Nonomuraea maheshkhaliensis</name>
    <dbReference type="NCBI Taxonomy" id="419590"/>
    <lineage>
        <taxon>Bacteria</taxon>
        <taxon>Bacillati</taxon>
        <taxon>Actinomycetota</taxon>
        <taxon>Actinomycetes</taxon>
        <taxon>Streptosporangiales</taxon>
        <taxon>Streptosporangiaceae</taxon>
        <taxon>Nonomuraea</taxon>
    </lineage>
</organism>
<accession>A0ABN2EPM7</accession>
<keyword evidence="2" id="KW-1185">Reference proteome</keyword>
<gene>
    <name evidence="1" type="ORF">GCM10009733_007500</name>
</gene>
<dbReference type="RefSeq" id="WP_346101430.1">
    <property type="nucleotide sequence ID" value="NZ_BAAAMU010000003.1"/>
</dbReference>
<evidence type="ECO:0008006" key="3">
    <source>
        <dbReference type="Google" id="ProtNLM"/>
    </source>
</evidence>
<reference evidence="1 2" key="1">
    <citation type="journal article" date="2019" name="Int. J. Syst. Evol. Microbiol.">
        <title>The Global Catalogue of Microorganisms (GCM) 10K type strain sequencing project: providing services to taxonomists for standard genome sequencing and annotation.</title>
        <authorList>
            <consortium name="The Broad Institute Genomics Platform"/>
            <consortium name="The Broad Institute Genome Sequencing Center for Infectious Disease"/>
            <person name="Wu L."/>
            <person name="Ma J."/>
        </authorList>
    </citation>
    <scope>NUCLEOTIDE SEQUENCE [LARGE SCALE GENOMIC DNA]</scope>
    <source>
        <strain evidence="1 2">JCM 13929</strain>
    </source>
</reference>
<comment type="caution">
    <text evidence="1">The sequence shown here is derived from an EMBL/GenBank/DDBJ whole genome shotgun (WGS) entry which is preliminary data.</text>
</comment>
<evidence type="ECO:0000313" key="1">
    <source>
        <dbReference type="EMBL" id="GAA1613877.1"/>
    </source>
</evidence>
<evidence type="ECO:0000313" key="2">
    <source>
        <dbReference type="Proteomes" id="UP001500064"/>
    </source>
</evidence>